<dbReference type="HOGENOM" id="CLU_3373188_0_0_9"/>
<evidence type="ECO:0000313" key="1">
    <source>
        <dbReference type="EMBL" id="CBK79591.1"/>
    </source>
</evidence>
<name>D4J5H0_9FIRM</name>
<dbReference type="AlphaFoldDB" id="D4J5H0"/>
<organism evidence="1 2">
    <name type="scientific">Coprococcus catus GD/7</name>
    <dbReference type="NCBI Taxonomy" id="717962"/>
    <lineage>
        <taxon>Bacteria</taxon>
        <taxon>Bacillati</taxon>
        <taxon>Bacillota</taxon>
        <taxon>Clostridia</taxon>
        <taxon>Lachnospirales</taxon>
        <taxon>Lachnospiraceae</taxon>
        <taxon>Coprococcus</taxon>
    </lineage>
</organism>
<protein>
    <submittedName>
        <fullName evidence="1">Uncharacterized protein</fullName>
    </submittedName>
</protein>
<gene>
    <name evidence="1" type="ORF">CC1_07080</name>
</gene>
<proteinExistence type="predicted"/>
<reference evidence="1 2" key="1">
    <citation type="submission" date="2010-03" db="EMBL/GenBank/DDBJ databases">
        <title>The genome sequence of Coprococcus catus GD/7.</title>
        <authorList>
            <consortium name="metaHIT consortium -- http://www.metahit.eu/"/>
            <person name="Pajon A."/>
            <person name="Turner K."/>
            <person name="Parkhill J."/>
            <person name="Duncan S."/>
            <person name="Flint H."/>
        </authorList>
    </citation>
    <scope>NUCLEOTIDE SEQUENCE [LARGE SCALE GENOMIC DNA]</scope>
    <source>
        <strain evidence="1 2">GD/7</strain>
    </source>
</reference>
<dbReference type="EMBL" id="FP929038">
    <property type="protein sequence ID" value="CBK79591.1"/>
    <property type="molecule type" value="Genomic_DNA"/>
</dbReference>
<accession>D4J5H0</accession>
<reference evidence="1 2" key="2">
    <citation type="submission" date="2010-03" db="EMBL/GenBank/DDBJ databases">
        <authorList>
            <person name="Pajon A."/>
        </authorList>
    </citation>
    <scope>NUCLEOTIDE SEQUENCE [LARGE SCALE GENOMIC DNA]</scope>
    <source>
        <strain evidence="1 2">GD/7</strain>
    </source>
</reference>
<dbReference type="Proteomes" id="UP000008798">
    <property type="component" value="Chromosome"/>
</dbReference>
<dbReference type="STRING" id="717962.CC1_07080"/>
<evidence type="ECO:0000313" key="2">
    <source>
        <dbReference type="Proteomes" id="UP000008798"/>
    </source>
</evidence>
<dbReference type="KEGG" id="cct:CC1_07080"/>
<sequence>MSCTLKDRTGREKEAFNGDGWQIAKTEVTGCRDM</sequence>